<feature type="transmembrane region" description="Helical" evidence="8">
    <location>
        <begin position="130"/>
        <end position="151"/>
    </location>
</feature>
<feature type="transmembrane region" description="Helical" evidence="8">
    <location>
        <begin position="12"/>
        <end position="28"/>
    </location>
</feature>
<comment type="similarity">
    <text evidence="2">Belongs to the autoinducer-2 exporter (AI-2E) (TC 2.A.86) family.</text>
</comment>
<dbReference type="PANTHER" id="PTHR21716:SF53">
    <property type="entry name" value="PERMEASE PERM-RELATED"/>
    <property type="match status" value="1"/>
</dbReference>
<dbReference type="STRING" id="381764.Fnod_1482"/>
<dbReference type="OrthoDB" id="41658at2"/>
<evidence type="ECO:0000256" key="7">
    <source>
        <dbReference type="ARBA" id="ARBA00023136"/>
    </source>
</evidence>
<feature type="transmembrane region" description="Helical" evidence="8">
    <location>
        <begin position="34"/>
        <end position="53"/>
    </location>
</feature>
<accession>A7HN42</accession>
<keyword evidence="10" id="KW-1185">Reference proteome</keyword>
<keyword evidence="3" id="KW-0813">Transport</keyword>
<evidence type="ECO:0000313" key="10">
    <source>
        <dbReference type="Proteomes" id="UP000002415"/>
    </source>
</evidence>
<feature type="transmembrane region" description="Helical" evidence="8">
    <location>
        <begin position="192"/>
        <end position="211"/>
    </location>
</feature>
<gene>
    <name evidence="9" type="ordered locus">Fnod_1482</name>
</gene>
<keyword evidence="7 8" id="KW-0472">Membrane</keyword>
<feature type="transmembrane region" description="Helical" evidence="8">
    <location>
        <begin position="60"/>
        <end position="81"/>
    </location>
</feature>
<dbReference type="EMBL" id="CP000771">
    <property type="protein sequence ID" value="ABS61325.1"/>
    <property type="molecule type" value="Genomic_DNA"/>
</dbReference>
<dbReference type="GO" id="GO:0005886">
    <property type="term" value="C:plasma membrane"/>
    <property type="evidence" value="ECO:0007669"/>
    <property type="project" value="UniProtKB-SubCell"/>
</dbReference>
<proteinExistence type="inferred from homology"/>
<comment type="subcellular location">
    <subcellularLocation>
        <location evidence="1">Cell membrane</location>
        <topology evidence="1">Multi-pass membrane protein</topology>
    </subcellularLocation>
</comment>
<feature type="transmembrane region" description="Helical" evidence="8">
    <location>
        <begin position="283"/>
        <end position="312"/>
    </location>
</feature>
<reference evidence="9 10" key="2">
    <citation type="journal article" date="2009" name="Proc. Natl. Acad. Sci. U.S.A.">
        <title>On the chimeric nature, thermophilic origin, and phylogenetic placement of the Thermotogales.</title>
        <authorList>
            <person name="Zhaxybayeva O."/>
            <person name="Swithers K.S."/>
            <person name="Lapierre P."/>
            <person name="Fournier G.P."/>
            <person name="Bickhart D.M."/>
            <person name="DeBoy R.T."/>
            <person name="Nelson K.E."/>
            <person name="Nesbo C.L."/>
            <person name="Doolittle W.F."/>
            <person name="Gogarten J.P."/>
            <person name="Noll K.M."/>
        </authorList>
    </citation>
    <scope>NUCLEOTIDE SEQUENCE [LARGE SCALE GENOMIC DNA]</scope>
    <source>
        <strain evidence="10">ATCC 35602 / DSM 5306 / Rt17-B1</strain>
    </source>
</reference>
<keyword evidence="6 8" id="KW-1133">Transmembrane helix</keyword>
<dbReference type="Proteomes" id="UP000002415">
    <property type="component" value="Chromosome"/>
</dbReference>
<dbReference type="eggNOG" id="COG0628">
    <property type="taxonomic scope" value="Bacteria"/>
</dbReference>
<protein>
    <recommendedName>
        <fullName evidence="11">AI-2E family transporter</fullName>
    </recommendedName>
</protein>
<dbReference type="AlphaFoldDB" id="A7HN42"/>
<evidence type="ECO:0000256" key="5">
    <source>
        <dbReference type="ARBA" id="ARBA00022692"/>
    </source>
</evidence>
<keyword evidence="5 8" id="KW-0812">Transmembrane</keyword>
<evidence type="ECO:0000256" key="1">
    <source>
        <dbReference type="ARBA" id="ARBA00004651"/>
    </source>
</evidence>
<keyword evidence="4" id="KW-1003">Cell membrane</keyword>
<organism evidence="9 10">
    <name type="scientific">Fervidobacterium nodosum (strain ATCC 35602 / DSM 5306 / Rt17-B1)</name>
    <dbReference type="NCBI Taxonomy" id="381764"/>
    <lineage>
        <taxon>Bacteria</taxon>
        <taxon>Thermotogati</taxon>
        <taxon>Thermotogota</taxon>
        <taxon>Thermotogae</taxon>
        <taxon>Thermotogales</taxon>
        <taxon>Fervidobacteriaceae</taxon>
        <taxon>Fervidobacterium</taxon>
    </lineage>
</organism>
<evidence type="ECO:0008006" key="11">
    <source>
        <dbReference type="Google" id="ProtNLM"/>
    </source>
</evidence>
<feature type="transmembrane region" description="Helical" evidence="8">
    <location>
        <begin position="217"/>
        <end position="240"/>
    </location>
</feature>
<dbReference type="Pfam" id="PF01594">
    <property type="entry name" value="AI-2E_transport"/>
    <property type="match status" value="1"/>
</dbReference>
<dbReference type="HOGENOM" id="CLU_031275_8_3_0"/>
<reference evidence="9 10" key="1">
    <citation type="submission" date="2007-07" db="EMBL/GenBank/DDBJ databases">
        <title>Complete sequence of Fervidobacterium nodosum Rt17-B1.</title>
        <authorList>
            <consortium name="US DOE Joint Genome Institute"/>
            <person name="Copeland A."/>
            <person name="Lucas S."/>
            <person name="Lapidus A."/>
            <person name="Barry K."/>
            <person name="Glavina del Rio T."/>
            <person name="Dalin E."/>
            <person name="Tice H."/>
            <person name="Pitluck S."/>
            <person name="Saunders E."/>
            <person name="Brettin T."/>
            <person name="Bruce D."/>
            <person name="Detter J.C."/>
            <person name="Han C."/>
            <person name="Schmutz J."/>
            <person name="Larimer F."/>
            <person name="Land M."/>
            <person name="Hauser L."/>
            <person name="Kyrpides N."/>
            <person name="Mikhailova N."/>
            <person name="Nelson K."/>
            <person name="Gogarten J.P."/>
            <person name="Noll K."/>
            <person name="Richardson P."/>
        </authorList>
    </citation>
    <scope>NUCLEOTIDE SEQUENCE [LARGE SCALE GENOMIC DNA]</scope>
    <source>
        <strain evidence="10">ATCC 35602 / DSM 5306 / Rt17-B1</strain>
    </source>
</reference>
<evidence type="ECO:0000256" key="8">
    <source>
        <dbReference type="SAM" id="Phobius"/>
    </source>
</evidence>
<dbReference type="PANTHER" id="PTHR21716">
    <property type="entry name" value="TRANSMEMBRANE PROTEIN"/>
    <property type="match status" value="1"/>
</dbReference>
<evidence type="ECO:0000256" key="6">
    <source>
        <dbReference type="ARBA" id="ARBA00022989"/>
    </source>
</evidence>
<sequence length="324" mass="36672">MNKINNVSKDALLVLIYFLLFLFFVWKVPFVVGALVLGFYFSIILSVPYDFVLKKTNKKFLAVISYILVVFIFVYTIISFFPKTFDQVYKLFQASKDLNINGNFPTWLVNAINELKSNISSILLSILNKVVGVLPSLITMLMFILVTMVGIESIKSYLAKNISILFVENPDYGKKFVYELFGDIRKYIRGQVLVSFISAFLTTLGLILLNIPSALTLGVLTFLGGFFPFVGLLISAVPMYLFAFSTGGLKSVIFLTFLLVGVNQAESWIYGPRIQSDNLKLHWFVIILAIFLLGDILGFVGVLIAIPVLLFVRKFWKYYVLKNN</sequence>
<evidence type="ECO:0000256" key="3">
    <source>
        <dbReference type="ARBA" id="ARBA00022448"/>
    </source>
</evidence>
<evidence type="ECO:0000256" key="2">
    <source>
        <dbReference type="ARBA" id="ARBA00009773"/>
    </source>
</evidence>
<evidence type="ECO:0000256" key="4">
    <source>
        <dbReference type="ARBA" id="ARBA00022475"/>
    </source>
</evidence>
<feature type="transmembrane region" description="Helical" evidence="8">
    <location>
        <begin position="252"/>
        <end position="271"/>
    </location>
</feature>
<dbReference type="GO" id="GO:0055085">
    <property type="term" value="P:transmembrane transport"/>
    <property type="evidence" value="ECO:0007669"/>
    <property type="project" value="TreeGrafter"/>
</dbReference>
<evidence type="ECO:0000313" key="9">
    <source>
        <dbReference type="EMBL" id="ABS61325.1"/>
    </source>
</evidence>
<dbReference type="RefSeq" id="WP_011994630.1">
    <property type="nucleotide sequence ID" value="NC_009718.1"/>
</dbReference>
<dbReference type="KEGG" id="fno:Fnod_1482"/>
<name>A7HN42_FERNB</name>
<dbReference type="InterPro" id="IPR002549">
    <property type="entry name" value="AI-2E-like"/>
</dbReference>